<dbReference type="OrthoDB" id="542013at2759"/>
<keyword evidence="3" id="KW-1185">Reference proteome</keyword>
<dbReference type="PANTHER" id="PTHR43157">
    <property type="entry name" value="PHOSPHATIDYLINOSITOL-GLYCAN BIOSYNTHESIS CLASS F PROTEIN-RELATED"/>
    <property type="match status" value="1"/>
</dbReference>
<accession>A0A8H3EFV9</accession>
<dbReference type="Gene3D" id="3.40.50.720">
    <property type="entry name" value="NAD(P)-binding Rossmann-like Domain"/>
    <property type="match status" value="1"/>
</dbReference>
<organism evidence="2 3">
    <name type="scientific">Alectoria fallacina</name>
    <dbReference type="NCBI Taxonomy" id="1903189"/>
    <lineage>
        <taxon>Eukaryota</taxon>
        <taxon>Fungi</taxon>
        <taxon>Dikarya</taxon>
        <taxon>Ascomycota</taxon>
        <taxon>Pezizomycotina</taxon>
        <taxon>Lecanoromycetes</taxon>
        <taxon>OSLEUM clade</taxon>
        <taxon>Lecanoromycetidae</taxon>
        <taxon>Lecanorales</taxon>
        <taxon>Lecanorineae</taxon>
        <taxon>Parmeliaceae</taxon>
        <taxon>Alectoria</taxon>
    </lineage>
</organism>
<evidence type="ECO:0000313" key="3">
    <source>
        <dbReference type="Proteomes" id="UP000664203"/>
    </source>
</evidence>
<reference evidence="2" key="1">
    <citation type="submission" date="2021-03" db="EMBL/GenBank/DDBJ databases">
        <authorList>
            <person name="Tagirdzhanova G."/>
        </authorList>
    </citation>
    <scope>NUCLEOTIDE SEQUENCE</scope>
</reference>
<dbReference type="Proteomes" id="UP000664203">
    <property type="component" value="Unassembled WGS sequence"/>
</dbReference>
<dbReference type="Pfam" id="PF00106">
    <property type="entry name" value="adh_short"/>
    <property type="match status" value="1"/>
</dbReference>
<dbReference type="SUPFAM" id="SSF51735">
    <property type="entry name" value="NAD(P)-binding Rossmann-fold domains"/>
    <property type="match status" value="1"/>
</dbReference>
<sequence>MHCARLNVTHLILGCRDVAKGEKAKRTILASTLRSSTPPKVEVWPIDMAEYSSVLAFGDRACSTLSHLDAVVLNAGVSLNKFELAEGIERTLTINVISTFLLAQLVLPKLRETGRAQATDTHLTIVGSMIHIFAKTQQLCDAKSGEILRMLSDPAQADMANRYFLSKLLVILGVRDLAAKTNALADEKWSTVVNCVNPGWCKTELFRHEDLGLEARAMLRLIGRTGEEGSRTLVHASSAGKVTHGRYLSECQIKPESQWVTSEAGQNFQERFAGELRRAVEEIQQARKSSLDL</sequence>
<dbReference type="AlphaFoldDB" id="A0A8H3EFV9"/>
<comment type="caution">
    <text evidence="2">The sequence shown here is derived from an EMBL/GenBank/DDBJ whole genome shotgun (WGS) entry which is preliminary data.</text>
</comment>
<gene>
    <name evidence="2" type="ORF">ALECFALPRED_008569</name>
</gene>
<proteinExistence type="predicted"/>
<evidence type="ECO:0000256" key="1">
    <source>
        <dbReference type="ARBA" id="ARBA00023002"/>
    </source>
</evidence>
<protein>
    <submittedName>
        <fullName evidence="2">Uncharacterized protein</fullName>
    </submittedName>
</protein>
<name>A0A8H3EFV9_9LECA</name>
<dbReference type="PANTHER" id="PTHR43157:SF31">
    <property type="entry name" value="PHOSPHATIDYLINOSITOL-GLYCAN BIOSYNTHESIS CLASS F PROTEIN"/>
    <property type="match status" value="1"/>
</dbReference>
<keyword evidence="1" id="KW-0560">Oxidoreductase</keyword>
<dbReference type="InterPro" id="IPR036291">
    <property type="entry name" value="NAD(P)-bd_dom_sf"/>
</dbReference>
<evidence type="ECO:0000313" key="2">
    <source>
        <dbReference type="EMBL" id="CAF9904469.1"/>
    </source>
</evidence>
<dbReference type="GO" id="GO:0016491">
    <property type="term" value="F:oxidoreductase activity"/>
    <property type="evidence" value="ECO:0007669"/>
    <property type="project" value="UniProtKB-KW"/>
</dbReference>
<dbReference type="InterPro" id="IPR002347">
    <property type="entry name" value="SDR_fam"/>
</dbReference>
<dbReference type="EMBL" id="CAJPDR010000006">
    <property type="protein sequence ID" value="CAF9904469.1"/>
    <property type="molecule type" value="Genomic_DNA"/>
</dbReference>